<gene>
    <name evidence="1" type="ORF">SAMN02745133_03097</name>
</gene>
<feature type="non-terminal residue" evidence="1">
    <location>
        <position position="82"/>
    </location>
</feature>
<dbReference type="AlphaFoldDB" id="A0A1M5D3B9"/>
<sequence length="82" mass="8974">MVLRFIKNISKSFSKRTETQETPVLWGTAVPKLQEHQEELVTLYNIPVSPQAIPGRGKIWVVQSPEGGDGSTTVATNLAALL</sequence>
<accession>A0A1M5D3B9</accession>
<organism evidence="1 2">
    <name type="scientific">Desulforamulus putei DSM 12395</name>
    <dbReference type="NCBI Taxonomy" id="1121429"/>
    <lineage>
        <taxon>Bacteria</taxon>
        <taxon>Bacillati</taxon>
        <taxon>Bacillota</taxon>
        <taxon>Clostridia</taxon>
        <taxon>Eubacteriales</taxon>
        <taxon>Peptococcaceae</taxon>
        <taxon>Desulforamulus</taxon>
    </lineage>
</organism>
<keyword evidence="2" id="KW-1185">Reference proteome</keyword>
<dbReference type="EMBL" id="FQUY01000042">
    <property type="protein sequence ID" value="SHF61543.1"/>
    <property type="molecule type" value="Genomic_DNA"/>
</dbReference>
<evidence type="ECO:0000313" key="2">
    <source>
        <dbReference type="Proteomes" id="UP000184148"/>
    </source>
</evidence>
<proteinExistence type="predicted"/>
<name>A0A1M5D3B9_9FIRM</name>
<reference evidence="2" key="1">
    <citation type="submission" date="2016-11" db="EMBL/GenBank/DDBJ databases">
        <authorList>
            <person name="Varghese N."/>
            <person name="Submissions S."/>
        </authorList>
    </citation>
    <scope>NUCLEOTIDE SEQUENCE [LARGE SCALE GENOMIC DNA]</scope>
    <source>
        <strain evidence="2">DSM 12395</strain>
    </source>
</reference>
<protein>
    <submittedName>
        <fullName evidence="1">Uncharacterized protein</fullName>
    </submittedName>
</protein>
<dbReference type="RefSeq" id="WP_200798188.1">
    <property type="nucleotide sequence ID" value="NZ_FQUY01000042.1"/>
</dbReference>
<evidence type="ECO:0000313" key="1">
    <source>
        <dbReference type="EMBL" id="SHF61543.1"/>
    </source>
</evidence>
<dbReference type="STRING" id="1121429.SAMN02745133_03097"/>
<dbReference type="Proteomes" id="UP000184148">
    <property type="component" value="Unassembled WGS sequence"/>
</dbReference>